<comment type="caution">
    <text evidence="2">The sequence shown here is derived from an EMBL/GenBank/DDBJ whole genome shotgun (WGS) entry which is preliminary data.</text>
</comment>
<dbReference type="STRING" id="76021.BS329_29215"/>
<proteinExistence type="predicted"/>
<name>A0A1R0KKN2_9PSEU</name>
<evidence type="ECO:0000256" key="1">
    <source>
        <dbReference type="SAM" id="Phobius"/>
    </source>
</evidence>
<keyword evidence="1" id="KW-1133">Transmembrane helix</keyword>
<dbReference type="EMBL" id="MQUQ01000016">
    <property type="protein sequence ID" value="OLZ46886.1"/>
    <property type="molecule type" value="Genomic_DNA"/>
</dbReference>
<evidence type="ECO:0000313" key="3">
    <source>
        <dbReference type="Proteomes" id="UP000187486"/>
    </source>
</evidence>
<reference evidence="2 3" key="1">
    <citation type="submission" date="2016-01" db="EMBL/GenBank/DDBJ databases">
        <title>Amycolatopsis coloradensis genome sequencing and assembly.</title>
        <authorList>
            <person name="Mayilraj S."/>
        </authorList>
    </citation>
    <scope>NUCLEOTIDE SEQUENCE [LARGE SCALE GENOMIC DNA]</scope>
    <source>
        <strain evidence="2 3">DSM 44225</strain>
    </source>
</reference>
<gene>
    <name evidence="2" type="ORF">BS329_29215</name>
</gene>
<dbReference type="Proteomes" id="UP000187486">
    <property type="component" value="Unassembled WGS sequence"/>
</dbReference>
<dbReference type="AlphaFoldDB" id="A0A1R0KKN2"/>
<keyword evidence="1" id="KW-0472">Membrane</keyword>
<organism evidence="2 3">
    <name type="scientific">Amycolatopsis coloradensis</name>
    <dbReference type="NCBI Taxonomy" id="76021"/>
    <lineage>
        <taxon>Bacteria</taxon>
        <taxon>Bacillati</taxon>
        <taxon>Actinomycetota</taxon>
        <taxon>Actinomycetes</taxon>
        <taxon>Pseudonocardiales</taxon>
        <taxon>Pseudonocardiaceae</taxon>
        <taxon>Amycolatopsis</taxon>
    </lineage>
</organism>
<keyword evidence="3" id="KW-1185">Reference proteome</keyword>
<feature type="transmembrane region" description="Helical" evidence="1">
    <location>
        <begin position="6"/>
        <end position="24"/>
    </location>
</feature>
<keyword evidence="1" id="KW-0812">Transmembrane</keyword>
<protein>
    <submittedName>
        <fullName evidence="2">Uncharacterized protein</fullName>
    </submittedName>
</protein>
<evidence type="ECO:0000313" key="2">
    <source>
        <dbReference type="EMBL" id="OLZ46886.1"/>
    </source>
</evidence>
<sequence>MIMESWAVLAIVVPAAVTILRDLVALRQDAVRRHNIERLVELAPSGLWVVDRTANGGAMEIVTGRPAERSGS</sequence>
<accession>A0A1R0KKN2</accession>